<dbReference type="EMBL" id="CP046622">
    <property type="protein sequence ID" value="QGW85097.1"/>
    <property type="molecule type" value="Genomic_DNA"/>
</dbReference>
<comment type="subunit">
    <text evidence="9">Homodimer; disulfide-linked. Forms a heterohexamer composed of two FlhC and four FlhD subunits. Each FlhC binds a FlhD dimer, forming a heterotrimer, and a hexamer assembles by dimerization of two heterotrimers.</text>
</comment>
<comment type="function">
    <text evidence="8 9">Functions in complex with FlhC as a master transcriptional regulator that regulates transcription of several flagellar and non-flagellar operons by binding to their promoter region. Activates expression of class 2 flagellar genes, including fliA, which is a flagellum-specific sigma factor that turns on the class 3 genes. Also regulates genes whose products function in a variety of physiological pathways.</text>
</comment>
<evidence type="ECO:0000256" key="1">
    <source>
        <dbReference type="ARBA" id="ARBA00022490"/>
    </source>
</evidence>
<protein>
    <recommendedName>
        <fullName evidence="9">Flagellar transcriptional regulator FlhD</fullName>
    </recommendedName>
</protein>
<keyword evidence="10" id="KW-0282">Flagellum</keyword>
<dbReference type="Proteomes" id="UP000425817">
    <property type="component" value="Chromosome"/>
</dbReference>
<evidence type="ECO:0000256" key="3">
    <source>
        <dbReference type="ARBA" id="ARBA00023015"/>
    </source>
</evidence>
<evidence type="ECO:0000256" key="7">
    <source>
        <dbReference type="ARBA" id="ARBA00023163"/>
    </source>
</evidence>
<dbReference type="GO" id="GO:0005737">
    <property type="term" value="C:cytoplasm"/>
    <property type="evidence" value="ECO:0007669"/>
    <property type="project" value="UniProtKB-SubCell"/>
</dbReference>
<keyword evidence="5 9" id="KW-1015">Disulfide bond</keyword>
<keyword evidence="7 9" id="KW-0804">Transcription</keyword>
<evidence type="ECO:0000256" key="6">
    <source>
        <dbReference type="ARBA" id="ARBA00023159"/>
    </source>
</evidence>
<reference evidence="10 11" key="1">
    <citation type="submission" date="2019-12" db="EMBL/GenBank/DDBJ databases">
        <title>Hybrid Genome Assemblies of two High G+C Isolates from Undergraduate Microbiology Courses.</title>
        <authorList>
            <person name="Ne Ville C.J."/>
            <person name="Enright D."/>
            <person name="Hernandez I."/>
            <person name="Dodsworth J."/>
            <person name="Orwin P.M."/>
        </authorList>
    </citation>
    <scope>NUCLEOTIDE SEQUENCE [LARGE SCALE GENOMIC DNA]</scope>
    <source>
        <strain evidence="10 11">CSUSB</strain>
    </source>
</reference>
<name>A0A6I6HQ88_VARPD</name>
<comment type="domain">
    <text evidence="9">The C-terminal region contains a putative helix-turn-helix (HTH) motif, suggesting that this region may bind DNA.</text>
</comment>
<evidence type="ECO:0000256" key="8">
    <source>
        <dbReference type="ARBA" id="ARBA00025431"/>
    </source>
</evidence>
<dbReference type="OrthoDB" id="5298036at2"/>
<dbReference type="Pfam" id="PF05247">
    <property type="entry name" value="FlhD"/>
    <property type="match status" value="1"/>
</dbReference>
<keyword evidence="1 9" id="KW-0963">Cytoplasm</keyword>
<evidence type="ECO:0000256" key="9">
    <source>
        <dbReference type="HAMAP-Rule" id="MF_00725"/>
    </source>
</evidence>
<feature type="disulfide bond" description="Interchain" evidence="9">
    <location>
        <position position="73"/>
    </location>
</feature>
<dbReference type="AlphaFoldDB" id="A0A6I6HQ88"/>
<comment type="subcellular location">
    <subcellularLocation>
        <location evidence="9">Cytoplasm</location>
    </subcellularLocation>
</comment>
<dbReference type="Gene3D" id="1.10.4000.10">
    <property type="entry name" value="Flagellar transcriptional activator FlhD"/>
    <property type="match status" value="1"/>
</dbReference>
<evidence type="ECO:0000256" key="5">
    <source>
        <dbReference type="ARBA" id="ARBA00023157"/>
    </source>
</evidence>
<evidence type="ECO:0000256" key="4">
    <source>
        <dbReference type="ARBA" id="ARBA00023125"/>
    </source>
</evidence>
<evidence type="ECO:0000313" key="11">
    <source>
        <dbReference type="Proteomes" id="UP000425817"/>
    </source>
</evidence>
<keyword evidence="10" id="KW-0969">Cilium</keyword>
<dbReference type="GO" id="GO:0003677">
    <property type="term" value="F:DNA binding"/>
    <property type="evidence" value="ECO:0007669"/>
    <property type="project" value="UniProtKB-UniRule"/>
</dbReference>
<dbReference type="InterPro" id="IPR036194">
    <property type="entry name" value="FlhD_sf"/>
</dbReference>
<evidence type="ECO:0000256" key="2">
    <source>
        <dbReference type="ARBA" id="ARBA00022795"/>
    </source>
</evidence>
<keyword evidence="2 9" id="KW-1005">Bacterial flagellum biogenesis</keyword>
<keyword evidence="10" id="KW-0966">Cell projection</keyword>
<keyword evidence="6 9" id="KW-0010">Activator</keyword>
<gene>
    <name evidence="9 10" type="primary">flhD</name>
    <name evidence="10" type="ORF">GOQ09_21195</name>
</gene>
<keyword evidence="4 9" id="KW-0238">DNA-binding</keyword>
<keyword evidence="3 9" id="KW-0805">Transcription regulation</keyword>
<organism evidence="10 11">
    <name type="scientific">Variovorax paradoxus</name>
    <dbReference type="NCBI Taxonomy" id="34073"/>
    <lineage>
        <taxon>Bacteria</taxon>
        <taxon>Pseudomonadati</taxon>
        <taxon>Pseudomonadota</taxon>
        <taxon>Betaproteobacteria</taxon>
        <taxon>Burkholderiales</taxon>
        <taxon>Comamonadaceae</taxon>
        <taxon>Variovorax</taxon>
    </lineage>
</organism>
<accession>A0A6I6HQ88</accession>
<dbReference type="NCBIfam" id="NF002783">
    <property type="entry name" value="PRK02909.1-1"/>
    <property type="match status" value="1"/>
</dbReference>
<dbReference type="GO" id="GO:0044780">
    <property type="term" value="P:bacterial-type flagellum assembly"/>
    <property type="evidence" value="ECO:0007669"/>
    <property type="project" value="InterPro"/>
</dbReference>
<dbReference type="GO" id="GO:0045893">
    <property type="term" value="P:positive regulation of DNA-templated transcription"/>
    <property type="evidence" value="ECO:0007669"/>
    <property type="project" value="InterPro"/>
</dbReference>
<sequence>MDTDIVMNVANGEISREIGDINLAYMLLAQKLVKQDRVAAMFRLGVSRELADMLANMSLAQIVKLAASNFLLCSFRLDEHASMSAVVGEGKDTMLQQAHMSILMSARNLQGQKEAATV</sequence>
<dbReference type="SUPFAM" id="SSF63592">
    <property type="entry name" value="Flagellar transcriptional activator FlhD"/>
    <property type="match status" value="1"/>
</dbReference>
<dbReference type="HAMAP" id="MF_00725">
    <property type="entry name" value="FlhD"/>
    <property type="match status" value="1"/>
</dbReference>
<proteinExistence type="inferred from homology"/>
<dbReference type="InterPro" id="IPR023559">
    <property type="entry name" value="Flagellar_FlhD"/>
</dbReference>
<evidence type="ECO:0000313" key="10">
    <source>
        <dbReference type="EMBL" id="QGW85097.1"/>
    </source>
</evidence>
<dbReference type="GO" id="GO:1902208">
    <property type="term" value="P:regulation of bacterial-type flagellum assembly"/>
    <property type="evidence" value="ECO:0007669"/>
    <property type="project" value="UniProtKB-UniRule"/>
</dbReference>
<comment type="similarity">
    <text evidence="9">Belongs to the FlhD family.</text>
</comment>